<gene>
    <name evidence="3" type="ordered locus">NGR_c30270</name>
</gene>
<feature type="transmembrane region" description="Helical" evidence="2">
    <location>
        <begin position="80"/>
        <end position="98"/>
    </location>
</feature>
<sequence>MTKIIHPLAGTLALLTIAAFWISTVLSELFASQTSIIAVKTAIPWGFLLLVPAMAAAGGSGYALGKQRKTGVVGSKAKRMPLIAGNGVLVLIPSAIFLSSKAQAAEFDAAFYAVQALELIAGSANLTLLGLNMRDGLKLTGRLKRRRSPHKGQLVGPATPGEGQSQFPPDRHDDGGR</sequence>
<dbReference type="AlphaFoldDB" id="C3M959"/>
<evidence type="ECO:0008006" key="5">
    <source>
        <dbReference type="Google" id="ProtNLM"/>
    </source>
</evidence>
<protein>
    <recommendedName>
        <fullName evidence="5">Transmembrane protein</fullName>
    </recommendedName>
</protein>
<proteinExistence type="predicted"/>
<dbReference type="HOGENOM" id="CLU_144109_0_0_5"/>
<dbReference type="RefSeq" id="WP_012709523.1">
    <property type="nucleotide sequence ID" value="NC_012587.1"/>
</dbReference>
<keyword evidence="2" id="KW-0812">Transmembrane</keyword>
<dbReference type="eggNOG" id="COG1018">
    <property type="taxonomic scope" value="Bacteria"/>
</dbReference>
<name>C3M959_SINFN</name>
<dbReference type="EMBL" id="CP001389">
    <property type="protein sequence ID" value="ACP26770.1"/>
    <property type="molecule type" value="Genomic_DNA"/>
</dbReference>
<feature type="region of interest" description="Disordered" evidence="1">
    <location>
        <begin position="142"/>
        <end position="177"/>
    </location>
</feature>
<keyword evidence="2" id="KW-0472">Membrane</keyword>
<evidence type="ECO:0000256" key="1">
    <source>
        <dbReference type="SAM" id="MobiDB-lite"/>
    </source>
</evidence>
<dbReference type="STRING" id="394.NGR_c30270"/>
<accession>C3M959</accession>
<organism evidence="3 4">
    <name type="scientific">Sinorhizobium fredii (strain NBRC 101917 / NGR234)</name>
    <dbReference type="NCBI Taxonomy" id="394"/>
    <lineage>
        <taxon>Bacteria</taxon>
        <taxon>Pseudomonadati</taxon>
        <taxon>Pseudomonadota</taxon>
        <taxon>Alphaproteobacteria</taxon>
        <taxon>Hyphomicrobiales</taxon>
        <taxon>Rhizobiaceae</taxon>
        <taxon>Sinorhizobium/Ensifer group</taxon>
        <taxon>Sinorhizobium</taxon>
    </lineage>
</organism>
<feature type="transmembrane region" description="Helical" evidence="2">
    <location>
        <begin position="43"/>
        <end position="64"/>
    </location>
</feature>
<reference evidence="3 4" key="1">
    <citation type="journal article" date="2009" name="Appl. Environ. Microbiol.">
        <title>Rhizobium sp. strain NGR234 possesses a remarkable number of secretion systems.</title>
        <authorList>
            <person name="Schmeisser C."/>
            <person name="Liesegang H."/>
            <person name="Krysciak D."/>
            <person name="Bakkou N."/>
            <person name="Le Quere A."/>
            <person name="Wollherr A."/>
            <person name="Heinemeyer I."/>
            <person name="Morgenstern B."/>
            <person name="Pommerening-Roeser A."/>
            <person name="Flores M."/>
            <person name="Palacios R."/>
            <person name="Brenner S."/>
            <person name="Gottschalk G."/>
            <person name="Schmitz R.A."/>
            <person name="Broughton W.J."/>
            <person name="Perret X."/>
            <person name="Strittmatter A.W."/>
            <person name="Streit W.R."/>
        </authorList>
    </citation>
    <scope>NUCLEOTIDE SEQUENCE [LARGE SCALE GENOMIC DNA]</scope>
    <source>
        <strain evidence="4">NBRC 101917 / NGR234</strain>
    </source>
</reference>
<evidence type="ECO:0000256" key="2">
    <source>
        <dbReference type="SAM" id="Phobius"/>
    </source>
</evidence>
<evidence type="ECO:0000313" key="3">
    <source>
        <dbReference type="EMBL" id="ACP26770.1"/>
    </source>
</evidence>
<dbReference type="KEGG" id="rhi:NGR_c30270"/>
<keyword evidence="4" id="KW-1185">Reference proteome</keyword>
<dbReference type="PATRIC" id="fig|394.7.peg.5868"/>
<feature type="transmembrane region" description="Helical" evidence="2">
    <location>
        <begin position="110"/>
        <end position="131"/>
    </location>
</feature>
<dbReference type="Proteomes" id="UP000001054">
    <property type="component" value="Chromosome"/>
</dbReference>
<dbReference type="OrthoDB" id="5195601at2"/>
<keyword evidence="2" id="KW-1133">Transmembrane helix</keyword>
<evidence type="ECO:0000313" key="4">
    <source>
        <dbReference type="Proteomes" id="UP000001054"/>
    </source>
</evidence>